<dbReference type="GO" id="GO:0016814">
    <property type="term" value="F:hydrolase activity, acting on carbon-nitrogen (but not peptide) bonds, in cyclic amidines"/>
    <property type="evidence" value="ECO:0007669"/>
    <property type="project" value="TreeGrafter"/>
</dbReference>
<proteinExistence type="predicted"/>
<accession>A0A940MX76</accession>
<reference evidence="2" key="1">
    <citation type="submission" date="2021-03" db="EMBL/GenBank/DDBJ databases">
        <authorList>
            <person name="So Y."/>
        </authorList>
    </citation>
    <scope>NUCLEOTIDE SEQUENCE</scope>
    <source>
        <strain evidence="2">SG15</strain>
    </source>
</reference>
<dbReference type="Gene3D" id="2.30.40.10">
    <property type="entry name" value="Urease, subunit C, domain 1"/>
    <property type="match status" value="1"/>
</dbReference>
<dbReference type="SUPFAM" id="SSF51338">
    <property type="entry name" value="Composite domain of metallo-dependent hydrolases"/>
    <property type="match status" value="1"/>
</dbReference>
<gene>
    <name evidence="2" type="ORF">J5Y10_07700</name>
</gene>
<dbReference type="InterPro" id="IPR032466">
    <property type="entry name" value="Metal_Hydrolase"/>
</dbReference>
<comment type="caution">
    <text evidence="2">The sequence shown here is derived from an EMBL/GenBank/DDBJ whole genome shotgun (WGS) entry which is preliminary data.</text>
</comment>
<dbReference type="AlphaFoldDB" id="A0A940MX76"/>
<dbReference type="Gene3D" id="3.20.20.140">
    <property type="entry name" value="Metal-dependent hydrolases"/>
    <property type="match status" value="1"/>
</dbReference>
<keyword evidence="3" id="KW-1185">Reference proteome</keyword>
<feature type="domain" description="Amidohydrolase 3" evidence="1">
    <location>
        <begin position="42"/>
        <end position="388"/>
    </location>
</feature>
<dbReference type="InterPro" id="IPR052349">
    <property type="entry name" value="Metallo-hydrolase_Enzymes"/>
</dbReference>
<dbReference type="PANTHER" id="PTHR32027:SF9">
    <property type="entry name" value="BLL3847 PROTEIN"/>
    <property type="match status" value="1"/>
</dbReference>
<dbReference type="EMBL" id="JAGIZA010000004">
    <property type="protein sequence ID" value="MBP0492660.1"/>
    <property type="molecule type" value="Genomic_DNA"/>
</dbReference>
<evidence type="ECO:0000313" key="2">
    <source>
        <dbReference type="EMBL" id="MBP0492660.1"/>
    </source>
</evidence>
<evidence type="ECO:0000259" key="1">
    <source>
        <dbReference type="Pfam" id="PF07969"/>
    </source>
</evidence>
<organism evidence="2 3">
    <name type="scientific">Roseomonas indoligenes</name>
    <dbReference type="NCBI Taxonomy" id="2820811"/>
    <lineage>
        <taxon>Bacteria</taxon>
        <taxon>Pseudomonadati</taxon>
        <taxon>Pseudomonadota</taxon>
        <taxon>Alphaproteobacteria</taxon>
        <taxon>Acetobacterales</taxon>
        <taxon>Roseomonadaceae</taxon>
        <taxon>Roseomonas</taxon>
    </lineage>
</organism>
<dbReference type="InterPro" id="IPR013108">
    <property type="entry name" value="Amidohydro_3"/>
</dbReference>
<dbReference type="Pfam" id="PF07969">
    <property type="entry name" value="Amidohydro_3"/>
    <property type="match status" value="1"/>
</dbReference>
<dbReference type="CDD" id="cd01293">
    <property type="entry name" value="Bact_CD"/>
    <property type="match status" value="1"/>
</dbReference>
<name>A0A940MX76_9PROT</name>
<dbReference type="SUPFAM" id="SSF51556">
    <property type="entry name" value="Metallo-dependent hydrolases"/>
    <property type="match status" value="1"/>
</dbReference>
<dbReference type="PANTHER" id="PTHR32027">
    <property type="entry name" value="CYTOSINE DEAMINASE"/>
    <property type="match status" value="1"/>
</dbReference>
<sequence length="398" mass="41939">MHHDLLLRNVRPMGGPATDLLIRGGRFAAFGPGQEAPGVPVEDGGGALAIPGLVEAHTHLDKSLWGMGWLPHPAGPSILDKIEAERALRATGAIDPARQSARLLVQALRMGTTHIRTHVDVDDVAGLDGLQGVLATRAAYAEAMDVEIVAFPQSGILTRPGVAALMEEAMRMGAEVVGGLDPCAIDRDPKGHLDVVFGLAERFGRPVDIHLHEGGTMGAFSLELILERTRALGMKGQITVSHAFCLGDPDAALVNPLLAAMAELDVAVATTAPASRPVPALAKLRALGIRVCAGSDGVRDSWNPYGTADMLERAMLVGLRNNFRRDEEMEMALHACTHGGASVLRLDDYGLAPGHIADLVLLGAETPAEAVAAHPPRRLVVKRGRVVARKGEALVEAP</sequence>
<evidence type="ECO:0000313" key="3">
    <source>
        <dbReference type="Proteomes" id="UP000677537"/>
    </source>
</evidence>
<dbReference type="RefSeq" id="WP_209372404.1">
    <property type="nucleotide sequence ID" value="NZ_JAGIZA010000004.1"/>
</dbReference>
<protein>
    <submittedName>
        <fullName evidence="2">Amidohydrolase family protein</fullName>
    </submittedName>
</protein>
<dbReference type="InterPro" id="IPR011059">
    <property type="entry name" value="Metal-dep_hydrolase_composite"/>
</dbReference>
<dbReference type="NCBIfam" id="NF004636">
    <property type="entry name" value="PRK05985.1"/>
    <property type="match status" value="1"/>
</dbReference>
<dbReference type="Proteomes" id="UP000677537">
    <property type="component" value="Unassembled WGS sequence"/>
</dbReference>